<keyword evidence="5" id="KW-1185">Reference proteome</keyword>
<dbReference type="SUPFAM" id="SSF53178">
    <property type="entry name" value="Peptidyl-tRNA hydrolase-like"/>
    <property type="match status" value="1"/>
</dbReference>
<dbReference type="AlphaFoldDB" id="A0A0J9XEP8"/>
<evidence type="ECO:0000313" key="5">
    <source>
        <dbReference type="Proteomes" id="UP000242525"/>
    </source>
</evidence>
<organism evidence="4 5">
    <name type="scientific">Geotrichum candidum</name>
    <name type="common">Oospora lactis</name>
    <name type="synonym">Dipodascus geotrichum</name>
    <dbReference type="NCBI Taxonomy" id="1173061"/>
    <lineage>
        <taxon>Eukaryota</taxon>
        <taxon>Fungi</taxon>
        <taxon>Dikarya</taxon>
        <taxon>Ascomycota</taxon>
        <taxon>Saccharomycotina</taxon>
        <taxon>Dipodascomycetes</taxon>
        <taxon>Dipodascales</taxon>
        <taxon>Dipodascaceae</taxon>
        <taxon>Geotrichum</taxon>
    </lineage>
</organism>
<comment type="caution">
    <text evidence="4">The sequence shown here is derived from an EMBL/GenBank/DDBJ whole genome shotgun (WGS) entry which is preliminary data.</text>
</comment>
<dbReference type="PANTHER" id="PTHR17224">
    <property type="entry name" value="PEPTIDYL-TRNA HYDROLASE"/>
    <property type="match status" value="1"/>
</dbReference>
<dbReference type="GO" id="GO:0000049">
    <property type="term" value="F:tRNA binding"/>
    <property type="evidence" value="ECO:0007669"/>
    <property type="project" value="UniProtKB-KW"/>
</dbReference>
<reference evidence="4" key="1">
    <citation type="submission" date="2014-03" db="EMBL/GenBank/DDBJ databases">
        <authorList>
            <person name="Casaregola S."/>
        </authorList>
    </citation>
    <scope>NUCLEOTIDE SEQUENCE [LARGE SCALE GENOMIC DNA]</scope>
    <source>
        <strain evidence="4">CLIB 918</strain>
    </source>
</reference>
<dbReference type="InterPro" id="IPR036416">
    <property type="entry name" value="Pept_tRNA_hydro_sf"/>
</dbReference>
<name>A0A0J9XEP8_GEOCN</name>
<evidence type="ECO:0000256" key="3">
    <source>
        <dbReference type="ARBA" id="ARBA00022884"/>
    </source>
</evidence>
<dbReference type="Pfam" id="PF01195">
    <property type="entry name" value="Pept_tRNA_hydro"/>
    <property type="match status" value="1"/>
</dbReference>
<gene>
    <name evidence="4" type="ORF">BN980_GECA11s00274g</name>
</gene>
<dbReference type="InterPro" id="IPR001328">
    <property type="entry name" value="Pept_tRNA_hydro"/>
</dbReference>
<dbReference type="EMBL" id="CCBN010000011">
    <property type="protein sequence ID" value="CDO55379.1"/>
    <property type="molecule type" value="Genomic_DNA"/>
</dbReference>
<accession>A0A0J9XEP8</accession>
<evidence type="ECO:0000256" key="2">
    <source>
        <dbReference type="ARBA" id="ARBA00022801"/>
    </source>
</evidence>
<proteinExistence type="predicted"/>
<dbReference type="Proteomes" id="UP000242525">
    <property type="component" value="Unassembled WGS sequence"/>
</dbReference>
<keyword evidence="3" id="KW-0694">RNA-binding</keyword>
<evidence type="ECO:0000256" key="1">
    <source>
        <dbReference type="ARBA" id="ARBA00022555"/>
    </source>
</evidence>
<dbReference type="GO" id="GO:0004045">
    <property type="term" value="F:peptidyl-tRNA hydrolase activity"/>
    <property type="evidence" value="ECO:0007669"/>
    <property type="project" value="InterPro"/>
</dbReference>
<dbReference type="PANTHER" id="PTHR17224:SF1">
    <property type="entry name" value="PEPTIDYL-TRNA HYDROLASE"/>
    <property type="match status" value="1"/>
</dbReference>
<dbReference type="OrthoDB" id="1711136at2759"/>
<dbReference type="STRING" id="1173061.A0A0J9XEP8"/>
<evidence type="ECO:0000313" key="4">
    <source>
        <dbReference type="EMBL" id="CDO55379.1"/>
    </source>
</evidence>
<keyword evidence="2 4" id="KW-0378">Hydrolase</keyword>
<keyword evidence="1" id="KW-0820">tRNA-binding</keyword>
<protein>
    <submittedName>
        <fullName evidence="4">Similar to Saccharomyces cerevisiae YHR189W PTH1 One of two (See also PTH2) mitochondrially-localized peptidyl-tRNA hydrolases</fullName>
    </submittedName>
</protein>
<dbReference type="NCBIfam" id="TIGR00447">
    <property type="entry name" value="pth"/>
    <property type="match status" value="1"/>
</dbReference>
<dbReference type="Gene3D" id="3.40.50.1470">
    <property type="entry name" value="Peptidyl-tRNA hydrolase"/>
    <property type="match status" value="1"/>
</dbReference>
<sequence>MASTIAKKPLFLAVVSIGNPGARYKNTKHSVGHMFLEQMVKDFNFPLLNRHRSITGGQVSIKNDEPFMFFESSTYMNTSGDACMKLMRWLKQTKAQEYDPKLLILHDELDLPVGKIKYRPESFKVSGHNGLRDIKAKIADPTARIAIGIDRPDTKDSRVVANYVLSPFTNQQKSLLFDTAYFQAVGIIQDIRENGHL</sequence>